<accession>A0A067BUC5</accession>
<dbReference type="AlphaFoldDB" id="A0A067BUC5"/>
<keyword evidence="2" id="KW-1185">Reference proteome</keyword>
<dbReference type="RefSeq" id="XP_012211109.1">
    <property type="nucleotide sequence ID" value="XM_012355719.1"/>
</dbReference>
<gene>
    <name evidence="1" type="ORF">SPRG_16306</name>
</gene>
<proteinExistence type="predicted"/>
<reference evidence="1 2" key="1">
    <citation type="journal article" date="2013" name="PLoS Genet.">
        <title>Distinctive expansion of potential virulence genes in the genome of the oomycete fish pathogen Saprolegnia parasitica.</title>
        <authorList>
            <person name="Jiang R.H."/>
            <person name="de Bruijn I."/>
            <person name="Haas B.J."/>
            <person name="Belmonte R."/>
            <person name="Lobach L."/>
            <person name="Christie J."/>
            <person name="van den Ackerveken G."/>
            <person name="Bottin A."/>
            <person name="Bulone V."/>
            <person name="Diaz-Moreno S.M."/>
            <person name="Dumas B."/>
            <person name="Fan L."/>
            <person name="Gaulin E."/>
            <person name="Govers F."/>
            <person name="Grenville-Briggs L.J."/>
            <person name="Horner N.R."/>
            <person name="Levin J.Z."/>
            <person name="Mammella M."/>
            <person name="Meijer H.J."/>
            <person name="Morris P."/>
            <person name="Nusbaum C."/>
            <person name="Oome S."/>
            <person name="Phillips A.J."/>
            <person name="van Rooyen D."/>
            <person name="Rzeszutek E."/>
            <person name="Saraiva M."/>
            <person name="Secombes C.J."/>
            <person name="Seidl M.F."/>
            <person name="Snel B."/>
            <person name="Stassen J.H."/>
            <person name="Sykes S."/>
            <person name="Tripathy S."/>
            <person name="van den Berg H."/>
            <person name="Vega-Arreguin J.C."/>
            <person name="Wawra S."/>
            <person name="Young S.K."/>
            <person name="Zeng Q."/>
            <person name="Dieguez-Uribeondo J."/>
            <person name="Russ C."/>
            <person name="Tyler B.M."/>
            <person name="van West P."/>
        </authorList>
    </citation>
    <scope>NUCLEOTIDE SEQUENCE [LARGE SCALE GENOMIC DNA]</scope>
    <source>
        <strain evidence="1 2">CBS 223.65</strain>
    </source>
</reference>
<organism evidence="1 2">
    <name type="scientific">Saprolegnia parasitica (strain CBS 223.65)</name>
    <dbReference type="NCBI Taxonomy" id="695850"/>
    <lineage>
        <taxon>Eukaryota</taxon>
        <taxon>Sar</taxon>
        <taxon>Stramenopiles</taxon>
        <taxon>Oomycota</taxon>
        <taxon>Saprolegniomycetes</taxon>
        <taxon>Saprolegniales</taxon>
        <taxon>Saprolegniaceae</taxon>
        <taxon>Saprolegnia</taxon>
    </lineage>
</organism>
<dbReference type="OrthoDB" id="10563566at2759"/>
<dbReference type="GeneID" id="24137943"/>
<dbReference type="Proteomes" id="UP000030745">
    <property type="component" value="Unassembled WGS sequence"/>
</dbReference>
<sequence>MALKELQATHAALVQRYQQSQTEAAEHLRERASWRRQLDGVMMEKTTLIAGLDECKARLQTAKQLAHDNRALRALVTDTAAQRQQIAQLTGTASLVSRPRDDTRVGRCVLGERMLQRLELELTNERCERARELDAHHVHATDLTIQLATVRDRCTHLEDMERYMCLRYCRLVCPRDRSYNVKLQHKLALQEDRWQRAKLASFEATLQRMDAATKPEP</sequence>
<evidence type="ECO:0000313" key="1">
    <source>
        <dbReference type="EMBL" id="KDO18182.1"/>
    </source>
</evidence>
<protein>
    <submittedName>
        <fullName evidence="1">Uncharacterized protein</fullName>
    </submittedName>
</protein>
<dbReference type="KEGG" id="spar:SPRG_16306"/>
<evidence type="ECO:0000313" key="2">
    <source>
        <dbReference type="Proteomes" id="UP000030745"/>
    </source>
</evidence>
<dbReference type="EMBL" id="KK583481">
    <property type="protein sequence ID" value="KDO18182.1"/>
    <property type="molecule type" value="Genomic_DNA"/>
</dbReference>
<name>A0A067BUC5_SAPPC</name>
<dbReference type="VEuPathDB" id="FungiDB:SPRG_16306"/>